<evidence type="ECO:0008006" key="3">
    <source>
        <dbReference type="Google" id="ProtNLM"/>
    </source>
</evidence>
<accession>A0ABQ1LHA4</accession>
<protein>
    <recommendedName>
        <fullName evidence="3">ABM domain-containing protein</fullName>
    </recommendedName>
</protein>
<name>A0ABQ1LHA4_9BACT</name>
<evidence type="ECO:0000313" key="2">
    <source>
        <dbReference type="Proteomes" id="UP000636010"/>
    </source>
</evidence>
<dbReference type="Proteomes" id="UP000636010">
    <property type="component" value="Unassembled WGS sequence"/>
</dbReference>
<reference evidence="2" key="1">
    <citation type="journal article" date="2019" name="Int. J. Syst. Evol. Microbiol.">
        <title>The Global Catalogue of Microorganisms (GCM) 10K type strain sequencing project: providing services to taxonomists for standard genome sequencing and annotation.</title>
        <authorList>
            <consortium name="The Broad Institute Genomics Platform"/>
            <consortium name="The Broad Institute Genome Sequencing Center for Infectious Disease"/>
            <person name="Wu L."/>
            <person name="Ma J."/>
        </authorList>
    </citation>
    <scope>NUCLEOTIDE SEQUENCE [LARGE SCALE GENOMIC DNA]</scope>
    <source>
        <strain evidence="2">CGMCC 1.10832</strain>
    </source>
</reference>
<dbReference type="RefSeq" id="WP_188460216.1">
    <property type="nucleotide sequence ID" value="NZ_BAABHU010000001.1"/>
</dbReference>
<proteinExistence type="predicted"/>
<sequence>MQNYEDVPFSIIWKYKIKIENKEEFEFEYGKEGTWVRLFSESADYRGSIMYSETILDDTYIVVDTWKDEKSYLTFCKIIEDIYQSIDQEFSSLYIYEERVGGFNQC</sequence>
<gene>
    <name evidence="1" type="ORF">GCM10011506_05020</name>
</gene>
<dbReference type="EMBL" id="BMEC01000001">
    <property type="protein sequence ID" value="GGC22710.1"/>
    <property type="molecule type" value="Genomic_DNA"/>
</dbReference>
<evidence type="ECO:0000313" key="1">
    <source>
        <dbReference type="EMBL" id="GGC22710.1"/>
    </source>
</evidence>
<keyword evidence="2" id="KW-1185">Reference proteome</keyword>
<comment type="caution">
    <text evidence="1">The sequence shown here is derived from an EMBL/GenBank/DDBJ whole genome shotgun (WGS) entry which is preliminary data.</text>
</comment>
<organism evidence="1 2">
    <name type="scientific">Marivirga lumbricoides</name>
    <dbReference type="NCBI Taxonomy" id="1046115"/>
    <lineage>
        <taxon>Bacteria</taxon>
        <taxon>Pseudomonadati</taxon>
        <taxon>Bacteroidota</taxon>
        <taxon>Cytophagia</taxon>
        <taxon>Cytophagales</taxon>
        <taxon>Marivirgaceae</taxon>
        <taxon>Marivirga</taxon>
    </lineage>
</organism>